<reference evidence="1 2" key="1">
    <citation type="submission" date="2019-03" db="EMBL/GenBank/DDBJ databases">
        <authorList>
            <person name="Kox A.R. M."/>
        </authorList>
    </citation>
    <scope>NUCLEOTIDE SEQUENCE [LARGE SCALE GENOMIC DNA]</scope>
    <source>
        <strain evidence="1">MTUNDRAET4 annotated genome</strain>
        <plasmid evidence="2">3</plasmid>
    </source>
</reference>
<organism evidence="1 2">
    <name type="scientific">Methylocella tundrae</name>
    <dbReference type="NCBI Taxonomy" id="227605"/>
    <lineage>
        <taxon>Bacteria</taxon>
        <taxon>Pseudomonadati</taxon>
        <taxon>Pseudomonadota</taxon>
        <taxon>Alphaproteobacteria</taxon>
        <taxon>Hyphomicrobiales</taxon>
        <taxon>Beijerinckiaceae</taxon>
        <taxon>Methylocella</taxon>
    </lineage>
</organism>
<protein>
    <submittedName>
        <fullName evidence="1">Uncharacterized protein</fullName>
    </submittedName>
</protein>
<dbReference type="Proteomes" id="UP000294360">
    <property type="component" value="Plasmid 3"/>
</dbReference>
<keyword evidence="1" id="KW-0614">Plasmid</keyword>
<accession>A0A4U8Z8T2</accession>
<proteinExistence type="predicted"/>
<name>A0A4U8Z8T2_METTU</name>
<sequence length="57" mass="6020">MVGLDVRESLFQEKALFNIARQIASGDAIFFWAFAGARGIVGGAMTTGVVGESGGWR</sequence>
<evidence type="ECO:0000313" key="2">
    <source>
        <dbReference type="Proteomes" id="UP000294360"/>
    </source>
</evidence>
<dbReference type="AlphaFoldDB" id="A0A4U8Z8T2"/>
<dbReference type="KEGG" id="mtun:MTUNDRAET4_0109.2"/>
<evidence type="ECO:0000313" key="1">
    <source>
        <dbReference type="EMBL" id="VFU17570.1"/>
    </source>
</evidence>
<geneLocation type="plasmid" evidence="1 2">
    <name>3</name>
</geneLocation>
<dbReference type="EMBL" id="LR536452">
    <property type="protein sequence ID" value="VFU17570.1"/>
    <property type="molecule type" value="Genomic_DNA"/>
</dbReference>
<gene>
    <name evidence="1" type="ORF">MTUNDRAET4_0109</name>
</gene>